<dbReference type="CDD" id="cd00067">
    <property type="entry name" value="GAL4"/>
    <property type="match status" value="1"/>
</dbReference>
<feature type="domain" description="Zn(2)-C6 fungal-type" evidence="4">
    <location>
        <begin position="17"/>
        <end position="48"/>
    </location>
</feature>
<dbReference type="Gene3D" id="4.10.240.10">
    <property type="entry name" value="Zn(2)-C6 fungal-type DNA-binding domain"/>
    <property type="match status" value="1"/>
</dbReference>
<dbReference type="GO" id="GO:0008270">
    <property type="term" value="F:zinc ion binding"/>
    <property type="evidence" value="ECO:0007669"/>
    <property type="project" value="InterPro"/>
</dbReference>
<dbReference type="PANTHER" id="PTHR43374">
    <property type="entry name" value="FLAVIN PRENYLTRANSFERASE"/>
    <property type="match status" value="1"/>
</dbReference>
<dbReference type="GO" id="GO:0016831">
    <property type="term" value="F:carboxy-lyase activity"/>
    <property type="evidence" value="ECO:0007669"/>
    <property type="project" value="TreeGrafter"/>
</dbReference>
<evidence type="ECO:0000259" key="4">
    <source>
        <dbReference type="PROSITE" id="PS50048"/>
    </source>
</evidence>
<feature type="region of interest" description="Disordered" evidence="3">
    <location>
        <begin position="60"/>
        <end position="79"/>
    </location>
</feature>
<dbReference type="InterPro" id="IPR036864">
    <property type="entry name" value="Zn2-C6_fun-type_DNA-bd_sf"/>
</dbReference>
<dbReference type="PROSITE" id="PS50048">
    <property type="entry name" value="ZN2_CY6_FUNGAL_2"/>
    <property type="match status" value="1"/>
</dbReference>
<evidence type="ECO:0000313" key="6">
    <source>
        <dbReference type="Proteomes" id="UP000039046"/>
    </source>
</evidence>
<dbReference type="InterPro" id="IPR004507">
    <property type="entry name" value="UbiX-like"/>
</dbReference>
<dbReference type="SUPFAM" id="SSF57701">
    <property type="entry name" value="Zn2/Cys6 DNA-binding domain"/>
    <property type="match status" value="1"/>
</dbReference>
<dbReference type="PROSITE" id="PS00463">
    <property type="entry name" value="ZN2_CY6_FUNGAL_1"/>
    <property type="match status" value="1"/>
</dbReference>
<accession>A0A0A1TI22</accession>
<sequence>MDSARRKRIAFATGQTACNPCRHRKVRCSYQSPCQACIDHEYPELCIYRPPIRRVLFERHSNSHQSAPPASPSRTLGAWPPSKEEWHSLVSRVDQLETSLALRGDPAVSLVNAPSPLPRDDESSSTEPYSAIHAKNPMTGESVFLGANSVPAMAAALANSDESRDIQSLISRKMLPIFALENETLTYPFIDIWDSSCGTSERAQRLCTLIPTDAEALSFLRQYKDNAHVLFPAIIRLEQFEAQVTSFFTTRAKQQDALSPDGMRLYGQSLHWLGLFFACMASGCQCSNMERKQRQLTSQVFVCCAYECLRLINYLSNSNLEDIQNLLVLGNVISNNMNAGVAWTLLGLTTRIAQGLGLHYNSVSMSSQYDADLRYQIWSRIIWQDSLLSITYDRASSINSISQWGSAGPTRNEELSYTESMLTLCRIALDIVNSRASVASNQQLLSQIDTRRQEILSIGNRMQPHLQKTTACVSVVQILEHWNWRMHRSYVLSELLRPSLAKHQGGIHGKDQYAALCLEALTETLDAFLNLQNLTAFARTSWAAVHRALSSALLLAIMKVPGRNTIVLQMINSLITVMGNMEATHMSEVSAPVARAVEALTLLTSSSKTQDASTSSTAESSPYAEMQNILWGGISKSQ</sequence>
<feature type="compositionally biased region" description="Polar residues" evidence="3">
    <location>
        <begin position="63"/>
        <end position="74"/>
    </location>
</feature>
<gene>
    <name evidence="5" type="ORF">VHEMI05876</name>
</gene>
<proteinExistence type="predicted"/>
<keyword evidence="6" id="KW-1185">Reference proteome</keyword>
<dbReference type="Pfam" id="PF00172">
    <property type="entry name" value="Zn_clus"/>
    <property type="match status" value="1"/>
</dbReference>
<dbReference type="GO" id="GO:0000981">
    <property type="term" value="F:DNA-binding transcription factor activity, RNA polymerase II-specific"/>
    <property type="evidence" value="ECO:0007669"/>
    <property type="project" value="InterPro"/>
</dbReference>
<evidence type="ECO:0000313" key="5">
    <source>
        <dbReference type="EMBL" id="CEJ90068.1"/>
    </source>
</evidence>
<dbReference type="Proteomes" id="UP000039046">
    <property type="component" value="Unassembled WGS sequence"/>
</dbReference>
<dbReference type="EMBL" id="CDHN01000003">
    <property type="protein sequence ID" value="CEJ90068.1"/>
    <property type="molecule type" value="Genomic_DNA"/>
</dbReference>
<evidence type="ECO:0000256" key="2">
    <source>
        <dbReference type="ARBA" id="ARBA00023242"/>
    </source>
</evidence>
<dbReference type="OrthoDB" id="1747771at2759"/>
<dbReference type="GO" id="GO:0006351">
    <property type="term" value="P:DNA-templated transcription"/>
    <property type="evidence" value="ECO:0007669"/>
    <property type="project" value="InterPro"/>
</dbReference>
<reference evidence="5 6" key="1">
    <citation type="journal article" date="2015" name="Genome Announc.">
        <title>Draft Genome Sequence and Gene Annotation of the Entomopathogenic Fungus Verticillium hemipterigenum.</title>
        <authorList>
            <person name="Horn F."/>
            <person name="Habel A."/>
            <person name="Scharf D.H."/>
            <person name="Dworschak J."/>
            <person name="Brakhage A.A."/>
            <person name="Guthke R."/>
            <person name="Hertweck C."/>
            <person name="Linde J."/>
        </authorList>
    </citation>
    <scope>NUCLEOTIDE SEQUENCE [LARGE SCALE GENOMIC DNA]</scope>
</reference>
<dbReference type="InterPro" id="IPR007219">
    <property type="entry name" value="XnlR_reg_dom"/>
</dbReference>
<dbReference type="SMART" id="SM00906">
    <property type="entry name" value="Fungal_trans"/>
    <property type="match status" value="1"/>
</dbReference>
<dbReference type="PANTHER" id="PTHR43374:SF1">
    <property type="entry name" value="FLAVIN PRENYLTRANSFERASE PAD1, MITOCHONDRIAL"/>
    <property type="match status" value="1"/>
</dbReference>
<dbReference type="SMART" id="SM00066">
    <property type="entry name" value="GAL4"/>
    <property type="match status" value="1"/>
</dbReference>
<keyword evidence="1" id="KW-0479">Metal-binding</keyword>
<protein>
    <recommendedName>
        <fullName evidence="4">Zn(2)-C6 fungal-type domain-containing protein</fullName>
    </recommendedName>
</protein>
<organism evidence="5 6">
    <name type="scientific">[Torrubiella] hemipterigena</name>
    <dbReference type="NCBI Taxonomy" id="1531966"/>
    <lineage>
        <taxon>Eukaryota</taxon>
        <taxon>Fungi</taxon>
        <taxon>Dikarya</taxon>
        <taxon>Ascomycota</taxon>
        <taxon>Pezizomycotina</taxon>
        <taxon>Sordariomycetes</taxon>
        <taxon>Hypocreomycetidae</taxon>
        <taxon>Hypocreales</taxon>
        <taxon>Clavicipitaceae</taxon>
        <taxon>Clavicipitaceae incertae sedis</taxon>
        <taxon>'Torrubiella' clade</taxon>
    </lineage>
</organism>
<keyword evidence="2" id="KW-0539">Nucleus</keyword>
<dbReference type="InterPro" id="IPR001138">
    <property type="entry name" value="Zn2Cys6_DnaBD"/>
</dbReference>
<evidence type="ECO:0000256" key="3">
    <source>
        <dbReference type="SAM" id="MobiDB-lite"/>
    </source>
</evidence>
<dbReference type="CDD" id="cd12148">
    <property type="entry name" value="fungal_TF_MHR"/>
    <property type="match status" value="1"/>
</dbReference>
<dbReference type="GO" id="GO:0003677">
    <property type="term" value="F:DNA binding"/>
    <property type="evidence" value="ECO:0007669"/>
    <property type="project" value="InterPro"/>
</dbReference>
<name>A0A0A1TI22_9HYPO</name>
<dbReference type="Pfam" id="PF04082">
    <property type="entry name" value="Fungal_trans"/>
    <property type="match status" value="1"/>
</dbReference>
<evidence type="ECO:0000256" key="1">
    <source>
        <dbReference type="ARBA" id="ARBA00022723"/>
    </source>
</evidence>
<dbReference type="AlphaFoldDB" id="A0A0A1TI22"/>
<dbReference type="STRING" id="1531966.A0A0A1TI22"/>
<dbReference type="HOGENOM" id="CLU_014095_0_1_1"/>